<dbReference type="InterPro" id="IPR013083">
    <property type="entry name" value="Znf_RING/FYVE/PHD"/>
</dbReference>
<feature type="compositionally biased region" description="Basic and acidic residues" evidence="9">
    <location>
        <begin position="39"/>
        <end position="48"/>
    </location>
</feature>
<dbReference type="GO" id="GO:0061630">
    <property type="term" value="F:ubiquitin protein ligase activity"/>
    <property type="evidence" value="ECO:0007669"/>
    <property type="project" value="UniProtKB-EC"/>
</dbReference>
<dbReference type="SUPFAM" id="SSF57850">
    <property type="entry name" value="RING/U-box"/>
    <property type="match status" value="1"/>
</dbReference>
<dbReference type="SMART" id="SM00184">
    <property type="entry name" value="RING"/>
    <property type="match status" value="1"/>
</dbReference>
<evidence type="ECO:0000256" key="3">
    <source>
        <dbReference type="ARBA" id="ARBA00022679"/>
    </source>
</evidence>
<dbReference type="GO" id="GO:0008270">
    <property type="term" value="F:zinc ion binding"/>
    <property type="evidence" value="ECO:0007669"/>
    <property type="project" value="UniProtKB-KW"/>
</dbReference>
<dbReference type="EC" id="2.3.2.27" evidence="2"/>
<evidence type="ECO:0000256" key="2">
    <source>
        <dbReference type="ARBA" id="ARBA00012483"/>
    </source>
</evidence>
<evidence type="ECO:0000256" key="5">
    <source>
        <dbReference type="ARBA" id="ARBA00022771"/>
    </source>
</evidence>
<accession>A0A0C9QSE9</accession>
<keyword evidence="5 8" id="KW-0863">Zinc-finger</keyword>
<evidence type="ECO:0000256" key="8">
    <source>
        <dbReference type="PROSITE-ProRule" id="PRU00175"/>
    </source>
</evidence>
<dbReference type="InterPro" id="IPR001841">
    <property type="entry name" value="Znf_RING"/>
</dbReference>
<organism evidence="11">
    <name type="scientific">Wollemia nobilis</name>
    <dbReference type="NCBI Taxonomy" id="56998"/>
    <lineage>
        <taxon>Eukaryota</taxon>
        <taxon>Viridiplantae</taxon>
        <taxon>Streptophyta</taxon>
        <taxon>Embryophyta</taxon>
        <taxon>Tracheophyta</taxon>
        <taxon>Spermatophyta</taxon>
        <taxon>Pinopsida</taxon>
        <taxon>Pinidae</taxon>
        <taxon>Conifers II</taxon>
        <taxon>Araucariales</taxon>
        <taxon>Araucariaceae</taxon>
        <taxon>Wollemia</taxon>
    </lineage>
</organism>
<keyword evidence="6" id="KW-0833">Ubl conjugation pathway</keyword>
<evidence type="ECO:0000259" key="10">
    <source>
        <dbReference type="PROSITE" id="PS50089"/>
    </source>
</evidence>
<dbReference type="Pfam" id="PF13639">
    <property type="entry name" value="zf-RING_2"/>
    <property type="match status" value="1"/>
</dbReference>
<dbReference type="InterPro" id="IPR045191">
    <property type="entry name" value="MBR1/2-like"/>
</dbReference>
<evidence type="ECO:0000256" key="6">
    <source>
        <dbReference type="ARBA" id="ARBA00022786"/>
    </source>
</evidence>
<feature type="region of interest" description="Disordered" evidence="9">
    <location>
        <begin position="1"/>
        <end position="89"/>
    </location>
</feature>
<evidence type="ECO:0000256" key="1">
    <source>
        <dbReference type="ARBA" id="ARBA00000900"/>
    </source>
</evidence>
<keyword evidence="4" id="KW-0479">Metal-binding</keyword>
<dbReference type="AlphaFoldDB" id="A0A0C9QSE9"/>
<evidence type="ECO:0000256" key="7">
    <source>
        <dbReference type="ARBA" id="ARBA00022833"/>
    </source>
</evidence>
<keyword evidence="7" id="KW-0862">Zinc</keyword>
<proteinExistence type="predicted"/>
<evidence type="ECO:0000256" key="4">
    <source>
        <dbReference type="ARBA" id="ARBA00022723"/>
    </source>
</evidence>
<keyword evidence="3" id="KW-0808">Transferase</keyword>
<feature type="compositionally biased region" description="Basic residues" evidence="9">
    <location>
        <begin position="25"/>
        <end position="38"/>
    </location>
</feature>
<dbReference type="Gene3D" id="3.30.40.10">
    <property type="entry name" value="Zinc/RING finger domain, C3HC4 (zinc finger)"/>
    <property type="match status" value="1"/>
</dbReference>
<evidence type="ECO:0000313" key="11">
    <source>
        <dbReference type="EMBL" id="JAG87625.1"/>
    </source>
</evidence>
<feature type="compositionally biased region" description="Basic residues" evidence="9">
    <location>
        <begin position="74"/>
        <end position="83"/>
    </location>
</feature>
<dbReference type="PANTHER" id="PTHR22937:SF65">
    <property type="entry name" value="E3 UBIQUITIN-PROTEIN LIGASE ARK2C"/>
    <property type="match status" value="1"/>
</dbReference>
<evidence type="ECO:0000256" key="9">
    <source>
        <dbReference type="SAM" id="MobiDB-lite"/>
    </source>
</evidence>
<protein>
    <recommendedName>
        <fullName evidence="2">RING-type E3 ubiquitin transferase</fullName>
        <ecNumber evidence="2">2.3.2.27</ecNumber>
    </recommendedName>
</protein>
<feature type="domain" description="RING-type" evidence="10">
    <location>
        <begin position="189"/>
        <end position="231"/>
    </location>
</feature>
<comment type="catalytic activity">
    <reaction evidence="1">
        <text>S-ubiquitinyl-[E2 ubiquitin-conjugating enzyme]-L-cysteine + [acceptor protein]-L-lysine = [E2 ubiquitin-conjugating enzyme]-L-cysteine + N(6)-ubiquitinyl-[acceptor protein]-L-lysine.</text>
        <dbReference type="EC" id="2.3.2.27"/>
    </reaction>
</comment>
<dbReference type="PANTHER" id="PTHR22937">
    <property type="entry name" value="E3 UBIQUITIN-PROTEIN LIGASE RNF165"/>
    <property type="match status" value="1"/>
</dbReference>
<name>A0A0C9QSE9_9CONI</name>
<dbReference type="PROSITE" id="PS50089">
    <property type="entry name" value="ZF_RING_2"/>
    <property type="match status" value="1"/>
</dbReference>
<dbReference type="EMBL" id="GCHU01011845">
    <property type="protein sequence ID" value="JAG87625.1"/>
    <property type="molecule type" value="Transcribed_RNA"/>
</dbReference>
<reference evidence="11" key="1">
    <citation type="submission" date="2015-02" db="EMBL/GenBank/DDBJ databases">
        <title>A transcriptome of Wollemia nobilis - a relic of Gondwana.</title>
        <authorList>
            <person name="Chia J.Y."/>
            <person name="Leong Y.S."/>
            <person name="Abdul Karim S."/>
            <person name="Wan Azmi N."/>
            <person name="Hercus R."/>
            <person name="Croft L."/>
        </authorList>
    </citation>
    <scope>NUCLEOTIDE SEQUENCE</scope>
    <source>
        <strain evidence="11">MaeBrown</strain>
        <tissue evidence="11">Leaf</tissue>
    </source>
</reference>
<sequence>MSRSASAMRDSPETFNLADANNVGRTRHERSSKGRRRRAAAEQRRIDQQRWGQYLTDEEEDSGNVVPATVPRSSNRRRARRNNRNNSNSVHFLEDDYCEDEVAFHATRSRDEIFDDFDLEMALSLSLSLSNASPNNSSNQNNVNMSYETLVQLESVKCVAPTDVVSSMLDITFDGNKSEQGLATEMDKCAICQCEYECGEHIISLPCTHGFHYSCGSEWLLNYSKLCPICKIDVTDPKFTDM</sequence>